<evidence type="ECO:0000313" key="2">
    <source>
        <dbReference type="Ensembl" id="ENSSSCP00065012800.1"/>
    </source>
</evidence>
<dbReference type="Proteomes" id="UP000694725">
    <property type="component" value="Unplaced"/>
</dbReference>
<keyword evidence="1" id="KW-1133">Transmembrane helix</keyword>
<reference evidence="2" key="1">
    <citation type="submission" date="2025-08" db="UniProtKB">
        <authorList>
            <consortium name="Ensembl"/>
        </authorList>
    </citation>
    <scope>IDENTIFICATION</scope>
</reference>
<dbReference type="Ensembl" id="ENSSSCT00065031291.1">
    <property type="protein sequence ID" value="ENSSSCP00065012800.1"/>
    <property type="gene ID" value="ENSSSCG00065023514.1"/>
</dbReference>
<proteinExistence type="predicted"/>
<dbReference type="AlphaFoldDB" id="A0A8D2C240"/>
<evidence type="ECO:0000313" key="3">
    <source>
        <dbReference type="Proteomes" id="UP000694725"/>
    </source>
</evidence>
<keyword evidence="1" id="KW-0812">Transmembrane</keyword>
<sequence>MPSSVIAGSYGNSVFSFLHILFCSGCTNLHSHQQCGRAPFSPHPLQHLLFVDLLMIAILTVERWYPIVVLICISLILSDTEHLFMCLLALHMSSLEKCLFKSSASFSIGFFFFFFFFVFLLFLWATPVAYGGSQARGLIGAVATGLRQSHSNAGSEPCLQPTLQLTATPNC</sequence>
<accession>A0A8D2C240</accession>
<evidence type="ECO:0000256" key="1">
    <source>
        <dbReference type="SAM" id="Phobius"/>
    </source>
</evidence>
<keyword evidence="1" id="KW-0472">Membrane</keyword>
<organism evidence="2 3">
    <name type="scientific">Sus scrofa</name>
    <name type="common">Pig</name>
    <dbReference type="NCBI Taxonomy" id="9823"/>
    <lineage>
        <taxon>Eukaryota</taxon>
        <taxon>Metazoa</taxon>
        <taxon>Chordata</taxon>
        <taxon>Craniata</taxon>
        <taxon>Vertebrata</taxon>
        <taxon>Euteleostomi</taxon>
        <taxon>Mammalia</taxon>
        <taxon>Eutheria</taxon>
        <taxon>Laurasiatheria</taxon>
        <taxon>Artiodactyla</taxon>
        <taxon>Suina</taxon>
        <taxon>Suidae</taxon>
        <taxon>Sus</taxon>
    </lineage>
</organism>
<feature type="transmembrane region" description="Helical" evidence="1">
    <location>
        <begin position="102"/>
        <end position="125"/>
    </location>
</feature>
<protein>
    <submittedName>
        <fullName evidence="2">Chibby 1, beta catenin antagonist</fullName>
    </submittedName>
</protein>
<name>A0A8D2C240_PIG</name>